<dbReference type="InterPro" id="IPR036188">
    <property type="entry name" value="FAD/NAD-bd_sf"/>
</dbReference>
<dbReference type="Proteomes" id="UP001642406">
    <property type="component" value="Unassembled WGS sequence"/>
</dbReference>
<gene>
    <name evidence="2" type="ORF">SBRCBS47491_003256</name>
</gene>
<comment type="caution">
    <text evidence="2">The sequence shown here is derived from an EMBL/GenBank/DDBJ whole genome shotgun (WGS) entry which is preliminary data.</text>
</comment>
<dbReference type="SUPFAM" id="SSF51905">
    <property type="entry name" value="FAD/NAD(P)-binding domain"/>
    <property type="match status" value="2"/>
</dbReference>
<dbReference type="EMBL" id="CAWUHC010000021">
    <property type="protein sequence ID" value="CAK7217690.1"/>
    <property type="molecule type" value="Genomic_DNA"/>
</dbReference>
<sequence>MTTLDPLAPLPTENEIYDVIIVGGGPAGLAIAARLREDTPAAIFTDEEHRRYTWLRKYGRRVSVRHVKTNKDIVREGSVKNPGSPSSSGSSDTSSNDNDDMHMAVIDASSNAWLGRWNRLFGAYGIAYLRSPLLWHVDPLDRDSLLARAHGQGSPNKDLYDIGACVGKEISKHLKKKRQAGHGVGKKSAGHKTGGNRGNRGLQDGQPNVDINERDRNDYFTPSRQLFADHCNSVRDRYGLAGGILKQETLQDVTYGVVPGVSLTDLDGEGDEQLFTVTTDRVCRYARIVVLAVGPANAARVPASIPGLAEAAQNFALDKGLPTGSLATGLDGETLYPQAGHTFHLRSVPDPLLTARIRRPLPSTTNVLVVGGGLTSAQITDLLVRHGVTRVWHLMRGSNVVVKYFDVDLSWMGKYRVREQARFWSADTDEERLGIVKEARGGGSLTPQFAKILKKHVAAGRVRLCTSTQVTSLSFDKEARTGDNGGLWHVTTSPPVEDLPPMDHVYFATGIDTDVMSLPYLQTMQKQFPIETIGGFPCLTEDLQWAPDVPLFCSGKLAMLRIGPAAPNIGGVKLAAERIGLAVEDLLRRQKRQQQLRAGTATTEDVPDEETDYYSGVGSKYKCLAALEA</sequence>
<proteinExistence type="predicted"/>
<evidence type="ECO:0008006" key="4">
    <source>
        <dbReference type="Google" id="ProtNLM"/>
    </source>
</evidence>
<evidence type="ECO:0000256" key="1">
    <source>
        <dbReference type="SAM" id="MobiDB-lite"/>
    </source>
</evidence>
<accession>A0ABP0BDP3</accession>
<dbReference type="PANTHER" id="PTHR38663:SF1">
    <property type="entry name" value="L-ORNITHINE N(5)-MONOOXYGENASE"/>
    <property type="match status" value="1"/>
</dbReference>
<evidence type="ECO:0000313" key="2">
    <source>
        <dbReference type="EMBL" id="CAK7217690.1"/>
    </source>
</evidence>
<dbReference type="Gene3D" id="3.50.50.60">
    <property type="entry name" value="FAD/NAD(P)-binding domain"/>
    <property type="match status" value="2"/>
</dbReference>
<keyword evidence="3" id="KW-1185">Reference proteome</keyword>
<protein>
    <recommendedName>
        <fullName evidence="4">L-ornithine N(5)-monooxygenase</fullName>
    </recommendedName>
</protein>
<feature type="compositionally biased region" description="Basic residues" evidence="1">
    <location>
        <begin position="176"/>
        <end position="190"/>
    </location>
</feature>
<feature type="compositionally biased region" description="Low complexity" evidence="1">
    <location>
        <begin position="81"/>
        <end position="96"/>
    </location>
</feature>
<feature type="region of interest" description="Disordered" evidence="1">
    <location>
        <begin position="71"/>
        <end position="100"/>
    </location>
</feature>
<reference evidence="2 3" key="1">
    <citation type="submission" date="2024-01" db="EMBL/GenBank/DDBJ databases">
        <authorList>
            <person name="Allen C."/>
            <person name="Tagirdzhanova G."/>
        </authorList>
    </citation>
    <scope>NUCLEOTIDE SEQUENCE [LARGE SCALE GENOMIC DNA]</scope>
</reference>
<feature type="region of interest" description="Disordered" evidence="1">
    <location>
        <begin position="176"/>
        <end position="210"/>
    </location>
</feature>
<dbReference type="PANTHER" id="PTHR38663">
    <property type="match status" value="1"/>
</dbReference>
<organism evidence="2 3">
    <name type="scientific">Sporothrix bragantina</name>
    <dbReference type="NCBI Taxonomy" id="671064"/>
    <lineage>
        <taxon>Eukaryota</taxon>
        <taxon>Fungi</taxon>
        <taxon>Dikarya</taxon>
        <taxon>Ascomycota</taxon>
        <taxon>Pezizomycotina</taxon>
        <taxon>Sordariomycetes</taxon>
        <taxon>Sordariomycetidae</taxon>
        <taxon>Ophiostomatales</taxon>
        <taxon>Ophiostomataceae</taxon>
        <taxon>Sporothrix</taxon>
    </lineage>
</organism>
<evidence type="ECO:0000313" key="3">
    <source>
        <dbReference type="Proteomes" id="UP001642406"/>
    </source>
</evidence>
<name>A0ABP0BDP3_9PEZI</name>